<name>A0A1B0CKM3_LUTLO</name>
<dbReference type="Gene3D" id="1.10.287.1490">
    <property type="match status" value="1"/>
</dbReference>
<dbReference type="EnsemblMetazoa" id="LLOJ005160-RA">
    <property type="protein sequence ID" value="LLOJ005160-PA"/>
    <property type="gene ID" value="LLOJ005160"/>
</dbReference>
<dbReference type="EMBL" id="AJWK01016449">
    <property type="status" value="NOT_ANNOTATED_CDS"/>
    <property type="molecule type" value="Genomic_DNA"/>
</dbReference>
<feature type="coiled-coil region" evidence="2">
    <location>
        <begin position="381"/>
        <end position="527"/>
    </location>
</feature>
<feature type="compositionally biased region" description="Basic and acidic residues" evidence="3">
    <location>
        <begin position="636"/>
        <end position="655"/>
    </location>
</feature>
<dbReference type="PANTHER" id="PTHR10881">
    <property type="entry name" value="GOLGIN SUBFAMILY A MEMBER-RELATED"/>
    <property type="match status" value="1"/>
</dbReference>
<evidence type="ECO:0000313" key="5">
    <source>
        <dbReference type="EnsemblMetazoa" id="LLOJ005160-PA"/>
    </source>
</evidence>
<protein>
    <recommendedName>
        <fullName evidence="4">Golgin subfamily A conserved domain-containing protein</fullName>
    </recommendedName>
</protein>
<dbReference type="GO" id="GO:0032580">
    <property type="term" value="C:Golgi cisterna membrane"/>
    <property type="evidence" value="ECO:0007669"/>
    <property type="project" value="TreeGrafter"/>
</dbReference>
<feature type="region of interest" description="Disordered" evidence="3">
    <location>
        <begin position="1"/>
        <end position="62"/>
    </location>
</feature>
<dbReference type="PANTHER" id="PTHR10881:SF46">
    <property type="entry name" value="GOLGIN SUBFAMILY A MEMBER 2"/>
    <property type="match status" value="1"/>
</dbReference>
<reference evidence="5" key="1">
    <citation type="submission" date="2020-05" db="UniProtKB">
        <authorList>
            <consortium name="EnsemblMetazoa"/>
        </authorList>
    </citation>
    <scope>IDENTIFICATION</scope>
    <source>
        <strain evidence="5">Jacobina</strain>
    </source>
</reference>
<feature type="region of interest" description="Disordered" evidence="3">
    <location>
        <begin position="783"/>
        <end position="805"/>
    </location>
</feature>
<feature type="coiled-coil region" evidence="2">
    <location>
        <begin position="128"/>
        <end position="155"/>
    </location>
</feature>
<evidence type="ECO:0000256" key="1">
    <source>
        <dbReference type="ARBA" id="ARBA00023054"/>
    </source>
</evidence>
<dbReference type="VEuPathDB" id="VectorBase:LLOJ005160"/>
<dbReference type="GO" id="GO:0007030">
    <property type="term" value="P:Golgi organization"/>
    <property type="evidence" value="ECO:0007669"/>
    <property type="project" value="TreeGrafter"/>
</dbReference>
<feature type="domain" description="Golgin subfamily A conserved" evidence="4">
    <location>
        <begin position="331"/>
        <end position="568"/>
    </location>
</feature>
<dbReference type="InterPro" id="IPR043976">
    <property type="entry name" value="GOLGA_cons_dom"/>
</dbReference>
<organism evidence="5 6">
    <name type="scientific">Lutzomyia longipalpis</name>
    <name type="common">Sand fly</name>
    <dbReference type="NCBI Taxonomy" id="7200"/>
    <lineage>
        <taxon>Eukaryota</taxon>
        <taxon>Metazoa</taxon>
        <taxon>Ecdysozoa</taxon>
        <taxon>Arthropoda</taxon>
        <taxon>Hexapoda</taxon>
        <taxon>Insecta</taxon>
        <taxon>Pterygota</taxon>
        <taxon>Neoptera</taxon>
        <taxon>Endopterygota</taxon>
        <taxon>Diptera</taxon>
        <taxon>Nematocera</taxon>
        <taxon>Psychodoidea</taxon>
        <taxon>Psychodidae</taxon>
        <taxon>Lutzomyia</taxon>
        <taxon>Lutzomyia</taxon>
    </lineage>
</organism>
<feature type="compositionally biased region" description="Basic and acidic residues" evidence="3">
    <location>
        <begin position="1"/>
        <end position="15"/>
    </location>
</feature>
<keyword evidence="1 2" id="KW-0175">Coiled coil</keyword>
<keyword evidence="6" id="KW-1185">Reference proteome</keyword>
<dbReference type="AlphaFoldDB" id="A0A1B0CKM3"/>
<feature type="compositionally biased region" description="Basic residues" evidence="3">
    <location>
        <begin position="16"/>
        <end position="27"/>
    </location>
</feature>
<feature type="region of interest" description="Disordered" evidence="3">
    <location>
        <begin position="622"/>
        <end position="661"/>
    </location>
</feature>
<evidence type="ECO:0000259" key="4">
    <source>
        <dbReference type="Pfam" id="PF15070"/>
    </source>
</evidence>
<evidence type="ECO:0000313" key="6">
    <source>
        <dbReference type="Proteomes" id="UP000092461"/>
    </source>
</evidence>
<evidence type="ECO:0000256" key="3">
    <source>
        <dbReference type="SAM" id="MobiDB-lite"/>
    </source>
</evidence>
<feature type="domain" description="Golgin subfamily A conserved" evidence="4">
    <location>
        <begin position="671"/>
        <end position="767"/>
    </location>
</feature>
<dbReference type="GO" id="GO:0000137">
    <property type="term" value="C:Golgi cis cisterna"/>
    <property type="evidence" value="ECO:0007669"/>
    <property type="project" value="TreeGrafter"/>
</dbReference>
<sequence>MSDNKTKAEKLAEGKKKLKKFQSKHKKPKEEDDKGSIEQLSTTSENGAEAGAEEAAEVPAETFPPASSVFQSAEVSVLDNLGQIVMHEEGQVKNLTIPEAHERRRTPPHHESLKDELFSLLQNEKTHCEVLEERLKEQCGEIEELRRELQSIRADSGDVAHLREQLQGHMQTLGILVGEKAELTATLTTMQAAVRERNQEVEELQAKLSASRHQVQDMRVEMAQMRESLGKFEHTQQHLCAENETARERIQHLTGKCEDLTEELGEMKQKLLVKGKECTALTEELRKRDSDLALAQLRVEQLSAGDTHAADAKIEGAAQQRGVLEHQVRELLTQLEKMTQERDQAATQYQNYVTQLNRETTSLAQKLQETVQERDLLAKREDELMRHMGELERQLQAQIAQPKGQQNPPQEQVREDDGAVKKLQENLRELLKENEILKKSLSAAEASSLKLQTVLEEKMSQMGEMEMKVERLEASYVDPSSLSATLESEKVAAARAVAQNVELKAQLEEMQRAYVQMTHDKAELMDKLQSEQHLGREMRGKVDGWEVEVVGLREKLHFKDEEMMRLSHENSELEKRTLLQSQELDRLRHCEMGQQTSSVLQIEIQRQKEEISLLQGIIRKLEEGAKESPDNEDVSGEDKTPQEGKEAIEEADVHPAQEVTENGIKENILPTEEAMLRLEERFRRTMDDIAELTEEKQRLEHLVTQLQGETETIGEYVTLYQTQRQILKQREIEKDVQVQRIAADREEMKQKLIELNGLVELLLRQKNIDIPTVPMEVNGDAQEVPEHLSGTPKEENNQQSADLSHSGETAEKILNLLTEIKTNNLNTSNLVVPSGVVHHCSCCSGKLITV</sequence>
<feature type="coiled-coil region" evidence="2">
    <location>
        <begin position="321"/>
        <end position="355"/>
    </location>
</feature>
<dbReference type="Pfam" id="PF15070">
    <property type="entry name" value="GOLGA2L5"/>
    <property type="match status" value="2"/>
</dbReference>
<evidence type="ECO:0000256" key="2">
    <source>
        <dbReference type="SAM" id="Coils"/>
    </source>
</evidence>
<accession>A0A1B0CKM3</accession>
<dbReference type="GO" id="GO:0005801">
    <property type="term" value="C:cis-Golgi network"/>
    <property type="evidence" value="ECO:0007669"/>
    <property type="project" value="TreeGrafter"/>
</dbReference>
<feature type="coiled-coil region" evidence="2">
    <location>
        <begin position="187"/>
        <end position="270"/>
    </location>
</feature>
<dbReference type="Proteomes" id="UP000092461">
    <property type="component" value="Unassembled WGS sequence"/>
</dbReference>
<proteinExistence type="predicted"/>
<dbReference type="InterPro" id="IPR024858">
    <property type="entry name" value="GOLGA"/>
</dbReference>
<feature type="coiled-coil region" evidence="2">
    <location>
        <begin position="675"/>
        <end position="709"/>
    </location>
</feature>
<dbReference type="VEuPathDB" id="VectorBase:LLONM1_004722"/>